<protein>
    <submittedName>
        <fullName evidence="1">Uncharacterized protein</fullName>
    </submittedName>
</protein>
<evidence type="ECO:0000313" key="2">
    <source>
        <dbReference type="Proteomes" id="UP000724874"/>
    </source>
</evidence>
<proteinExistence type="predicted"/>
<gene>
    <name evidence="1" type="ORF">CPB84DRAFT_1753779</name>
</gene>
<organism evidence="1 2">
    <name type="scientific">Gymnopilus junonius</name>
    <name type="common">Spectacular rustgill mushroom</name>
    <name type="synonym">Gymnopilus spectabilis subsp. junonius</name>
    <dbReference type="NCBI Taxonomy" id="109634"/>
    <lineage>
        <taxon>Eukaryota</taxon>
        <taxon>Fungi</taxon>
        <taxon>Dikarya</taxon>
        <taxon>Basidiomycota</taxon>
        <taxon>Agaricomycotina</taxon>
        <taxon>Agaricomycetes</taxon>
        <taxon>Agaricomycetidae</taxon>
        <taxon>Agaricales</taxon>
        <taxon>Agaricineae</taxon>
        <taxon>Hymenogastraceae</taxon>
        <taxon>Gymnopilus</taxon>
    </lineage>
</organism>
<evidence type="ECO:0000313" key="1">
    <source>
        <dbReference type="EMBL" id="KAF8872019.1"/>
    </source>
</evidence>
<keyword evidence="2" id="KW-1185">Reference proteome</keyword>
<dbReference type="OrthoDB" id="2437251at2759"/>
<reference evidence="1" key="1">
    <citation type="submission" date="2020-11" db="EMBL/GenBank/DDBJ databases">
        <authorList>
            <consortium name="DOE Joint Genome Institute"/>
            <person name="Ahrendt S."/>
            <person name="Riley R."/>
            <person name="Andreopoulos W."/>
            <person name="LaButti K."/>
            <person name="Pangilinan J."/>
            <person name="Ruiz-duenas F.J."/>
            <person name="Barrasa J.M."/>
            <person name="Sanchez-Garcia M."/>
            <person name="Camarero S."/>
            <person name="Miyauchi S."/>
            <person name="Serrano A."/>
            <person name="Linde D."/>
            <person name="Babiker R."/>
            <person name="Drula E."/>
            <person name="Ayuso-Fernandez I."/>
            <person name="Pacheco R."/>
            <person name="Padilla G."/>
            <person name="Ferreira P."/>
            <person name="Barriuso J."/>
            <person name="Kellner H."/>
            <person name="Castanera R."/>
            <person name="Alfaro M."/>
            <person name="Ramirez L."/>
            <person name="Pisabarro A.G."/>
            <person name="Kuo A."/>
            <person name="Tritt A."/>
            <person name="Lipzen A."/>
            <person name="He G."/>
            <person name="Yan M."/>
            <person name="Ng V."/>
            <person name="Cullen D."/>
            <person name="Martin F."/>
            <person name="Rosso M.-N."/>
            <person name="Henrissat B."/>
            <person name="Hibbett D."/>
            <person name="Martinez A.T."/>
            <person name="Grigoriev I.V."/>
        </authorList>
    </citation>
    <scope>NUCLEOTIDE SEQUENCE</scope>
    <source>
        <strain evidence="1">AH 44721</strain>
    </source>
</reference>
<dbReference type="EMBL" id="JADNYJ010000284">
    <property type="protein sequence ID" value="KAF8872019.1"/>
    <property type="molecule type" value="Genomic_DNA"/>
</dbReference>
<sequence>MAEDITFTRIRITHHCLHFPYVNISMTDEVDTIIKEQANMPAAKIWETILGRKLEEKLLKMKADCEIDIIPIQVKEGIDTLAFTFKGVLDEVGKEIVKVAMDSTWKTNALGYELYGIVGKLNGQAIPLTFCFTASTNENVVHGAKDCLLCSVIKFVAERCPNIQFTLSDKDTMEINGF</sequence>
<comment type="caution">
    <text evidence="1">The sequence shown here is derived from an EMBL/GenBank/DDBJ whole genome shotgun (WGS) entry which is preliminary data.</text>
</comment>
<name>A0A9P5TFQ3_GYMJU</name>
<accession>A0A9P5TFQ3</accession>
<dbReference type="AlphaFoldDB" id="A0A9P5TFQ3"/>
<dbReference type="Proteomes" id="UP000724874">
    <property type="component" value="Unassembled WGS sequence"/>
</dbReference>